<dbReference type="PROSITE" id="PS51257">
    <property type="entry name" value="PROKAR_LIPOPROTEIN"/>
    <property type="match status" value="1"/>
</dbReference>
<dbReference type="PANTHER" id="PTHR10443:SF12">
    <property type="entry name" value="DIPEPTIDASE"/>
    <property type="match status" value="1"/>
</dbReference>
<dbReference type="SUPFAM" id="SSF51556">
    <property type="entry name" value="Metallo-dependent hydrolases"/>
    <property type="match status" value="1"/>
</dbReference>
<dbReference type="GO" id="GO:0070573">
    <property type="term" value="F:metallodipeptidase activity"/>
    <property type="evidence" value="ECO:0007669"/>
    <property type="project" value="InterPro"/>
</dbReference>
<dbReference type="CDD" id="cd01301">
    <property type="entry name" value="rDP_like"/>
    <property type="match status" value="1"/>
</dbReference>
<dbReference type="GO" id="GO:0006508">
    <property type="term" value="P:proteolysis"/>
    <property type="evidence" value="ECO:0007669"/>
    <property type="project" value="InterPro"/>
</dbReference>
<feature type="signal peptide" evidence="1">
    <location>
        <begin position="1"/>
        <end position="26"/>
    </location>
</feature>
<dbReference type="Gene3D" id="3.20.20.140">
    <property type="entry name" value="Metal-dependent hydrolases"/>
    <property type="match status" value="1"/>
</dbReference>
<dbReference type="EMBL" id="CP053015">
    <property type="protein sequence ID" value="QJQ31892.1"/>
    <property type="molecule type" value="Genomic_DNA"/>
</dbReference>
<dbReference type="RefSeq" id="WP_169944464.1">
    <property type="nucleotide sequence ID" value="NZ_CP053015.1"/>
</dbReference>
<sequence>MTRLTRHALPALILPALLTMAACAPATSPAPTPLSNDPAAVHERVLALDTHLDTPMHFNRPGWSIAERQTFASHLTHVDIPRMREGGLDGGFFVVYTSQGPVDAAGYAAAARHAESRLASVERILREQREAMTLATRADDAARIAATGRRISYISIENSYPLGESVAGLADWYARGVRMAGPVHSRDNQFADSATGQNRWGGLSPLGRQWVAEMNRLGMVIDGSHSSDAALREMMALSSTPVILSHSGFKAIFDHRRNVDDALAREVAAQGGVIHINSVFLSRFNNSAARAPLYDQFDDIEHLTPEQQRRLAADWASLDRTERVNEGDFDLFMRALFHCLEVVGVDHCGIGADWDGGGGVAGLDDVAALPRITAALLARGYSEEDVGKIWSGNILRVMRQVEATAARR</sequence>
<dbReference type="Proteomes" id="UP000503018">
    <property type="component" value="Chromosome"/>
</dbReference>
<dbReference type="PANTHER" id="PTHR10443">
    <property type="entry name" value="MICROSOMAL DIPEPTIDASE"/>
    <property type="match status" value="1"/>
</dbReference>
<name>A0A6M4AU61_9SPHN</name>
<proteinExistence type="predicted"/>
<dbReference type="Gene3D" id="1.10.287.650">
    <property type="entry name" value="L27 domain"/>
    <property type="match status" value="1"/>
</dbReference>
<organism evidence="2 3">
    <name type="scientific">Sphingomonas lacunae</name>
    <dbReference type="NCBI Taxonomy" id="2698828"/>
    <lineage>
        <taxon>Bacteria</taxon>
        <taxon>Pseudomonadati</taxon>
        <taxon>Pseudomonadota</taxon>
        <taxon>Alphaproteobacteria</taxon>
        <taxon>Sphingomonadales</taxon>
        <taxon>Sphingomonadaceae</taxon>
        <taxon>Sphingomonas</taxon>
    </lineage>
</organism>
<accession>A0A6M4AU61</accession>
<feature type="chain" id="PRO_5026961315" evidence="1">
    <location>
        <begin position="27"/>
        <end position="408"/>
    </location>
</feature>
<dbReference type="InterPro" id="IPR032466">
    <property type="entry name" value="Metal_Hydrolase"/>
</dbReference>
<dbReference type="KEGG" id="slan:GV829_05035"/>
<protein>
    <submittedName>
        <fullName evidence="2">Dipeptidase</fullName>
    </submittedName>
</protein>
<reference evidence="2 3" key="1">
    <citation type="submission" date="2020-01" db="EMBL/GenBank/DDBJ databases">
        <title>Sphingomonas sp. strain CSW-10.</title>
        <authorList>
            <person name="Chen W.-M."/>
        </authorList>
    </citation>
    <scope>NUCLEOTIDE SEQUENCE [LARGE SCALE GENOMIC DNA]</scope>
    <source>
        <strain evidence="2 3">CSW-10</strain>
    </source>
</reference>
<dbReference type="PROSITE" id="PS51365">
    <property type="entry name" value="RENAL_DIPEPTIDASE_2"/>
    <property type="match status" value="1"/>
</dbReference>
<keyword evidence="1" id="KW-0732">Signal</keyword>
<gene>
    <name evidence="2" type="ORF">GV829_05035</name>
</gene>
<keyword evidence="3" id="KW-1185">Reference proteome</keyword>
<dbReference type="Pfam" id="PF01244">
    <property type="entry name" value="Peptidase_M19"/>
    <property type="match status" value="1"/>
</dbReference>
<evidence type="ECO:0000313" key="2">
    <source>
        <dbReference type="EMBL" id="QJQ31892.1"/>
    </source>
</evidence>
<evidence type="ECO:0000256" key="1">
    <source>
        <dbReference type="SAM" id="SignalP"/>
    </source>
</evidence>
<dbReference type="AlphaFoldDB" id="A0A6M4AU61"/>
<evidence type="ECO:0000313" key="3">
    <source>
        <dbReference type="Proteomes" id="UP000503018"/>
    </source>
</evidence>
<dbReference type="InterPro" id="IPR008257">
    <property type="entry name" value="Pept_M19"/>
</dbReference>